<dbReference type="OrthoDB" id="4690547at2"/>
<dbReference type="AlphaFoldDB" id="A0A4R0JXG3"/>
<dbReference type="PANTHER" id="PTHR43115">
    <property type="entry name" value="DEHYDROGENASE/REDUCTASE SDR FAMILY MEMBER 11"/>
    <property type="match status" value="1"/>
</dbReference>
<evidence type="ECO:0000313" key="4">
    <source>
        <dbReference type="EMBL" id="TCC51500.1"/>
    </source>
</evidence>
<dbReference type="InterPro" id="IPR036291">
    <property type="entry name" value="NAD(P)-bd_dom_sf"/>
</dbReference>
<name>A0A4R0JXG3_9ACTN</name>
<dbReference type="PROSITE" id="PS00061">
    <property type="entry name" value="ADH_SHORT"/>
    <property type="match status" value="1"/>
</dbReference>
<dbReference type="RefSeq" id="WP_131365916.1">
    <property type="nucleotide sequence ID" value="NZ_SJKB01000023.1"/>
</dbReference>
<dbReference type="Pfam" id="PF00106">
    <property type="entry name" value="adh_short"/>
    <property type="match status" value="1"/>
</dbReference>
<dbReference type="Proteomes" id="UP000291144">
    <property type="component" value="Unassembled WGS sequence"/>
</dbReference>
<reference evidence="4 5" key="1">
    <citation type="submission" date="2019-02" db="EMBL/GenBank/DDBJ databases">
        <title>Kribbella capetownensis sp. nov. and Kribbella speibonae sp. nov., isolated from soil.</title>
        <authorList>
            <person name="Curtis S.M."/>
            <person name="Norton I."/>
            <person name="Everest G.J."/>
            <person name="Meyers P.R."/>
        </authorList>
    </citation>
    <scope>NUCLEOTIDE SEQUENCE [LARGE SCALE GENOMIC DNA]</scope>
    <source>
        <strain evidence="4 5">NRRL B-24813</strain>
    </source>
</reference>
<dbReference type="InterPro" id="IPR002347">
    <property type="entry name" value="SDR_fam"/>
</dbReference>
<dbReference type="PRINTS" id="PR00081">
    <property type="entry name" value="GDHRDH"/>
</dbReference>
<comment type="similarity">
    <text evidence="1 3">Belongs to the short-chain dehydrogenases/reductases (SDR) family.</text>
</comment>
<evidence type="ECO:0000256" key="3">
    <source>
        <dbReference type="RuleBase" id="RU000363"/>
    </source>
</evidence>
<dbReference type="CDD" id="cd05233">
    <property type="entry name" value="SDR_c"/>
    <property type="match status" value="1"/>
</dbReference>
<sequence length="244" mass="25298">MTAPGRTDSRVAVVTGAASGIGLAVKQRLIGDGMTVVGVDQRPAQDCVVQDLADAEGTSRLIDTVVDQYGRLDLLVNNAGLARHAPVDRIRMADLELMWQVNVRAVIQLTAAAFREMARLGCPGHIVNVISTAGQRAEPGQAAYCATKFAVRGFTEAAQLEGLAAGIKVTALFPAGVTTGFWNSAVTDPAGFIGSKAFLTPDDVADQVVTAINAPAGVHVESITVRHVLDADLDGIAAATRAVG</sequence>
<gene>
    <name evidence="4" type="ORF">E0H73_41010</name>
</gene>
<dbReference type="PANTHER" id="PTHR43115:SF4">
    <property type="entry name" value="DEHYDROGENASE_REDUCTASE SDR FAMILY MEMBER 11"/>
    <property type="match status" value="1"/>
</dbReference>
<dbReference type="GO" id="GO:0016491">
    <property type="term" value="F:oxidoreductase activity"/>
    <property type="evidence" value="ECO:0007669"/>
    <property type="project" value="UniProtKB-KW"/>
</dbReference>
<keyword evidence="2" id="KW-0560">Oxidoreductase</keyword>
<keyword evidence="5" id="KW-1185">Reference proteome</keyword>
<organism evidence="4 5">
    <name type="scientific">Kribbella pittospori</name>
    <dbReference type="NCBI Taxonomy" id="722689"/>
    <lineage>
        <taxon>Bacteria</taxon>
        <taxon>Bacillati</taxon>
        <taxon>Actinomycetota</taxon>
        <taxon>Actinomycetes</taxon>
        <taxon>Propionibacteriales</taxon>
        <taxon>Kribbellaceae</taxon>
        <taxon>Kribbella</taxon>
    </lineage>
</organism>
<protein>
    <submittedName>
        <fullName evidence="4">SDR family NAD(P)-dependent oxidoreductase</fullName>
    </submittedName>
</protein>
<dbReference type="PRINTS" id="PR00080">
    <property type="entry name" value="SDRFAMILY"/>
</dbReference>
<evidence type="ECO:0000256" key="2">
    <source>
        <dbReference type="ARBA" id="ARBA00023002"/>
    </source>
</evidence>
<evidence type="ECO:0000256" key="1">
    <source>
        <dbReference type="ARBA" id="ARBA00006484"/>
    </source>
</evidence>
<accession>A0A4R0JXG3</accession>
<dbReference type="Gene3D" id="3.40.50.720">
    <property type="entry name" value="NAD(P)-binding Rossmann-like Domain"/>
    <property type="match status" value="1"/>
</dbReference>
<dbReference type="InterPro" id="IPR020904">
    <property type="entry name" value="Sc_DH/Rdtase_CS"/>
</dbReference>
<dbReference type="SUPFAM" id="SSF51735">
    <property type="entry name" value="NAD(P)-binding Rossmann-fold domains"/>
    <property type="match status" value="1"/>
</dbReference>
<proteinExistence type="inferred from homology"/>
<dbReference type="EMBL" id="SJKB01000023">
    <property type="protein sequence ID" value="TCC51500.1"/>
    <property type="molecule type" value="Genomic_DNA"/>
</dbReference>
<comment type="caution">
    <text evidence="4">The sequence shown here is derived from an EMBL/GenBank/DDBJ whole genome shotgun (WGS) entry which is preliminary data.</text>
</comment>
<evidence type="ECO:0000313" key="5">
    <source>
        <dbReference type="Proteomes" id="UP000291144"/>
    </source>
</evidence>